<evidence type="ECO:0000259" key="3">
    <source>
        <dbReference type="PROSITE" id="PS51352"/>
    </source>
</evidence>
<keyword evidence="6" id="KW-1185">Reference proteome</keyword>
<dbReference type="PANTHER" id="PTHR45663:SF40">
    <property type="entry name" value="THIOREDOXIN 2"/>
    <property type="match status" value="1"/>
</dbReference>
<accession>Q2NRP1</accession>
<dbReference type="HOGENOM" id="CLU_090389_10_0_6"/>
<dbReference type="PROSITE" id="PS51352">
    <property type="entry name" value="THIOREDOXIN_2"/>
    <property type="match status" value="1"/>
</dbReference>
<reference evidence="4 6" key="1">
    <citation type="journal article" date="2006" name="Genome Res.">
        <title>Massive genome erosion and functional adaptations provide insights into the symbiotic lifestyle of Sodalis glossinidius in the tsetse host.</title>
        <authorList>
            <person name="Toh H."/>
            <person name="Weiss B.L."/>
            <person name="Perkin S.A.H."/>
            <person name="Yamashita A."/>
            <person name="Oshima K."/>
            <person name="Hattori M."/>
            <person name="Aksoy S."/>
        </authorList>
    </citation>
    <scope>NUCLEOTIDE SEQUENCE [LARGE SCALE GENOMIC DNA]</scope>
    <source>
        <strain evidence="4">Morsitans</strain>
        <strain evidence="6">morsitans</strain>
    </source>
</reference>
<dbReference type="InterPro" id="IPR017937">
    <property type="entry name" value="Thioredoxin_CS"/>
</dbReference>
<dbReference type="Proteomes" id="UP000001932">
    <property type="component" value="Chromosome"/>
</dbReference>
<dbReference type="EMBL" id="AP008232">
    <property type="protein sequence ID" value="BAE75184.1"/>
    <property type="molecule type" value="Genomic_DNA"/>
</dbReference>
<evidence type="ECO:0000313" key="7">
    <source>
        <dbReference type="Proteomes" id="UP000245838"/>
    </source>
</evidence>
<evidence type="ECO:0000313" key="5">
    <source>
        <dbReference type="EMBL" id="CRL46164.1"/>
    </source>
</evidence>
<evidence type="ECO:0000256" key="1">
    <source>
        <dbReference type="ARBA" id="ARBA00023157"/>
    </source>
</evidence>
<dbReference type="GO" id="GO:0015035">
    <property type="term" value="F:protein-disulfide reductase activity"/>
    <property type="evidence" value="ECO:0007669"/>
    <property type="project" value="TreeGrafter"/>
</dbReference>
<dbReference type="Pfam" id="PF21352">
    <property type="entry name" value="Zn_ribbon_Thio2"/>
    <property type="match status" value="1"/>
</dbReference>
<dbReference type="InterPro" id="IPR049299">
    <property type="entry name" value="Thio2_N"/>
</dbReference>
<dbReference type="CDD" id="cd02947">
    <property type="entry name" value="TRX_family"/>
    <property type="match status" value="1"/>
</dbReference>
<protein>
    <submittedName>
        <fullName evidence="4 5">Thioredoxin-2</fullName>
    </submittedName>
</protein>
<dbReference type="STRING" id="343509.SG1909"/>
<feature type="domain" description="Thioredoxin" evidence="3">
    <location>
        <begin position="17"/>
        <end position="123"/>
    </location>
</feature>
<keyword evidence="2" id="KW-0676">Redox-active center</keyword>
<gene>
    <name evidence="5" type="primary">trxC</name>
    <name evidence="4" type="ordered locus">SG1909</name>
    <name evidence="5" type="ORF">SGGMMB4_04565</name>
</gene>
<reference evidence="5 7" key="2">
    <citation type="submission" date="2015-05" db="EMBL/GenBank/DDBJ databases">
        <authorList>
            <person name="Goodhead I."/>
        </authorList>
    </citation>
    <scope>NUCLEOTIDE SEQUENCE [LARGE SCALE GENOMIC DNA]</scope>
    <source>
        <strain evidence="5">B4</strain>
        <strain evidence="7">morsitans</strain>
    </source>
</reference>
<evidence type="ECO:0000313" key="4">
    <source>
        <dbReference type="EMBL" id="BAE75184.1"/>
    </source>
</evidence>
<dbReference type="SUPFAM" id="SSF52833">
    <property type="entry name" value="Thioredoxin-like"/>
    <property type="match status" value="1"/>
</dbReference>
<evidence type="ECO:0000313" key="6">
    <source>
        <dbReference type="Proteomes" id="UP000001932"/>
    </source>
</evidence>
<dbReference type="PANTHER" id="PTHR45663">
    <property type="entry name" value="GEO12009P1"/>
    <property type="match status" value="1"/>
</dbReference>
<name>Q2NRP1_SODGM</name>
<sequence>MNTVCASCLATNRLPDHRINDAANCGRCGEPVLDGTVVHSTAATLDKLLQDDLPVVIDFWAPWCGPCVGFAPVFDAVAGEHRDKVRFIKINTEAEPSRRSVTVSAFAVFLQLCCSSRDKKWTH</sequence>
<dbReference type="Pfam" id="PF00085">
    <property type="entry name" value="Thioredoxin"/>
    <property type="match status" value="1"/>
</dbReference>
<dbReference type="NCBIfam" id="NF008229">
    <property type="entry name" value="PRK10996.1"/>
    <property type="match status" value="1"/>
</dbReference>
<organism evidence="4 6">
    <name type="scientific">Sodalis glossinidius (strain morsitans)</name>
    <dbReference type="NCBI Taxonomy" id="343509"/>
    <lineage>
        <taxon>Bacteria</taxon>
        <taxon>Pseudomonadati</taxon>
        <taxon>Pseudomonadota</taxon>
        <taxon>Gammaproteobacteria</taxon>
        <taxon>Enterobacterales</taxon>
        <taxon>Bruguierivoracaceae</taxon>
        <taxon>Sodalis</taxon>
    </lineage>
</organism>
<dbReference type="PROSITE" id="PS00194">
    <property type="entry name" value="THIOREDOXIN_1"/>
    <property type="match status" value="1"/>
</dbReference>
<keyword evidence="1" id="KW-1015">Disulfide bond</keyword>
<dbReference type="eggNOG" id="COG3118">
    <property type="taxonomic scope" value="Bacteria"/>
</dbReference>
<dbReference type="AlphaFoldDB" id="Q2NRP1"/>
<dbReference type="KEGG" id="sgl:SG1909"/>
<dbReference type="InterPro" id="IPR036249">
    <property type="entry name" value="Thioredoxin-like_sf"/>
</dbReference>
<dbReference type="EMBL" id="LN854557">
    <property type="protein sequence ID" value="CRL46164.1"/>
    <property type="molecule type" value="Genomic_DNA"/>
</dbReference>
<dbReference type="InterPro" id="IPR013766">
    <property type="entry name" value="Thioredoxin_domain"/>
</dbReference>
<dbReference type="Gene3D" id="3.40.30.10">
    <property type="entry name" value="Glutaredoxin"/>
    <property type="match status" value="1"/>
</dbReference>
<proteinExistence type="predicted"/>
<evidence type="ECO:0000256" key="2">
    <source>
        <dbReference type="ARBA" id="ARBA00023284"/>
    </source>
</evidence>
<dbReference type="Proteomes" id="UP000245838">
    <property type="component" value="Chromosome sggmmb4_Chromosome"/>
</dbReference>
<dbReference type="GO" id="GO:0005829">
    <property type="term" value="C:cytosol"/>
    <property type="evidence" value="ECO:0007669"/>
    <property type="project" value="TreeGrafter"/>
</dbReference>
<dbReference type="Gene3D" id="2.30.30.380">
    <property type="entry name" value="Zn-finger domain of Sec23/24"/>
    <property type="match status" value="1"/>
</dbReference>